<feature type="binding site" evidence="6">
    <location>
        <position position="311"/>
    </location>
    <ligand>
        <name>Zn(2+)</name>
        <dbReference type="ChEBI" id="CHEBI:29105"/>
        <label>1</label>
    </ligand>
</feature>
<dbReference type="InterPro" id="IPR032466">
    <property type="entry name" value="Metal_Hydrolase"/>
</dbReference>
<sequence>MREEKLSDILIKGGRISDQRSRAEKEFDVLIINRKIAEISKKIRKKGVKTIDAGGCIIAPGFIDLHCHLRDPGRPDEETIESGSRAAVAGGFTTLCCMPNTEPAIDNEGIVNYIYREANRVDICRVFPIGAITKGRQGKEITEFGELVNAGVKGFSDDGDVVDNANVFRHALEYSKIFKIPIMEHPLDKALTAGGLMNEGLVSGRLGLHGSPAVAEEITVSRDIRLAHFTGARLHLCHISTRGAVEIIRKAKSEGLSITCETCPHYFFFNDEVLASFDTNFKVNPPIRTEDDRLAVIEGLRDGTIDCIATDHAPHSQAEKELEFTHAPYGMTGLETALSLIIMELINKQKFTWSMIIEKLNINPAKIINEKSGYLKIGDPANITVIDPEIKWKATPDKIYSRSINTPLINKELQGKCRATMVNGIIKHFDE</sequence>
<feature type="binding site" evidence="6">
    <location>
        <position position="100"/>
    </location>
    <ligand>
        <name>substrate</name>
    </ligand>
</feature>
<dbReference type="PANTHER" id="PTHR43668">
    <property type="entry name" value="ALLANTOINASE"/>
    <property type="match status" value="1"/>
</dbReference>
<feature type="binding site" evidence="6">
    <location>
        <position position="238"/>
    </location>
    <ligand>
        <name>Zn(2+)</name>
        <dbReference type="ChEBI" id="CHEBI:29105"/>
        <label>2</label>
    </ligand>
</feature>
<comment type="cofactor">
    <cofactor evidence="6">
        <name>Zn(2+)</name>
        <dbReference type="ChEBI" id="CHEBI:29105"/>
    </cofactor>
    <text evidence="6">Binds 2 Zn(2+) ions per subunit.</text>
</comment>
<keyword evidence="6" id="KW-0862">Zinc</keyword>
<feature type="binding site" evidence="6">
    <location>
        <position position="66"/>
    </location>
    <ligand>
        <name>Zn(2+)</name>
        <dbReference type="ChEBI" id="CHEBI:29105"/>
        <label>1</label>
    </ligand>
</feature>
<keyword evidence="3 6" id="KW-0479">Metal-binding</keyword>
<dbReference type="SUPFAM" id="SSF51556">
    <property type="entry name" value="Metallo-dependent hydrolases"/>
    <property type="match status" value="1"/>
</dbReference>
<dbReference type="GO" id="GO:0008270">
    <property type="term" value="F:zinc ion binding"/>
    <property type="evidence" value="ECO:0007669"/>
    <property type="project" value="UniProtKB-UniRule"/>
</dbReference>
<dbReference type="CDD" id="cd01317">
    <property type="entry name" value="DHOase_IIa"/>
    <property type="match status" value="1"/>
</dbReference>
<protein>
    <recommendedName>
        <fullName evidence="6">Dihydroorotase</fullName>
        <shortName evidence="6">DHOase</shortName>
        <ecNumber evidence="6">3.5.2.3</ecNumber>
    </recommendedName>
</protein>
<evidence type="ECO:0000256" key="2">
    <source>
        <dbReference type="ARBA" id="ARBA00010286"/>
    </source>
</evidence>
<feature type="active site" evidence="6">
    <location>
        <position position="311"/>
    </location>
</feature>
<evidence type="ECO:0000313" key="9">
    <source>
        <dbReference type="Proteomes" id="UP000177025"/>
    </source>
</evidence>
<reference evidence="8 9" key="1">
    <citation type="journal article" date="2016" name="Nat. Commun.">
        <title>Thousands of microbial genomes shed light on interconnected biogeochemical processes in an aquifer system.</title>
        <authorList>
            <person name="Anantharaman K."/>
            <person name="Brown C.T."/>
            <person name="Hug L.A."/>
            <person name="Sharon I."/>
            <person name="Castelle C.J."/>
            <person name="Probst A.J."/>
            <person name="Thomas B.C."/>
            <person name="Singh A."/>
            <person name="Wilkins M.J."/>
            <person name="Karaoz U."/>
            <person name="Brodie E.L."/>
            <person name="Williams K.H."/>
            <person name="Hubbard S.S."/>
            <person name="Banfield J.F."/>
        </authorList>
    </citation>
    <scope>NUCLEOTIDE SEQUENCE [LARGE SCALE GENOMIC DNA]</scope>
</reference>
<comment type="catalytic activity">
    <reaction evidence="6">
        <text>(S)-dihydroorotate + H2O = N-carbamoyl-L-aspartate + H(+)</text>
        <dbReference type="Rhea" id="RHEA:24296"/>
        <dbReference type="ChEBI" id="CHEBI:15377"/>
        <dbReference type="ChEBI" id="CHEBI:15378"/>
        <dbReference type="ChEBI" id="CHEBI:30864"/>
        <dbReference type="ChEBI" id="CHEBI:32814"/>
        <dbReference type="EC" id="3.5.2.3"/>
    </reaction>
</comment>
<comment type="caution">
    <text evidence="8">The sequence shown here is derived from an EMBL/GenBank/DDBJ whole genome shotgun (WGS) entry which is preliminary data.</text>
</comment>
<organism evidence="8 9">
    <name type="scientific">candidate division WOR-3 bacterium RBG_13_43_14</name>
    <dbReference type="NCBI Taxonomy" id="1802590"/>
    <lineage>
        <taxon>Bacteria</taxon>
        <taxon>Bacteria division WOR-3</taxon>
    </lineage>
</organism>
<dbReference type="GO" id="GO:0004038">
    <property type="term" value="F:allantoinase activity"/>
    <property type="evidence" value="ECO:0007669"/>
    <property type="project" value="TreeGrafter"/>
</dbReference>
<evidence type="ECO:0000256" key="1">
    <source>
        <dbReference type="ARBA" id="ARBA00002368"/>
    </source>
</evidence>
<dbReference type="Gene3D" id="3.20.20.140">
    <property type="entry name" value="Metal-dependent hydrolases"/>
    <property type="match status" value="1"/>
</dbReference>
<dbReference type="InterPro" id="IPR024403">
    <property type="entry name" value="DHOase_cat"/>
</dbReference>
<dbReference type="InterPro" id="IPR011059">
    <property type="entry name" value="Metal-dep_hydrolase_composite"/>
</dbReference>
<feature type="binding site" evidence="6">
    <location>
        <position position="315"/>
    </location>
    <ligand>
        <name>substrate</name>
    </ligand>
</feature>
<dbReference type="GO" id="GO:0005737">
    <property type="term" value="C:cytoplasm"/>
    <property type="evidence" value="ECO:0007669"/>
    <property type="project" value="TreeGrafter"/>
</dbReference>
<feature type="binding site" evidence="6">
    <location>
        <position position="158"/>
    </location>
    <ligand>
        <name>Zn(2+)</name>
        <dbReference type="ChEBI" id="CHEBI:29105"/>
        <label>1</label>
    </ligand>
</feature>
<dbReference type="InterPro" id="IPR002195">
    <property type="entry name" value="Dihydroorotase_CS"/>
</dbReference>
<feature type="binding site" evidence="6">
    <location>
        <position position="158"/>
    </location>
    <ligand>
        <name>Zn(2+)</name>
        <dbReference type="ChEBI" id="CHEBI:29105"/>
        <label>2</label>
    </ligand>
</feature>
<feature type="binding site" evidence="6">
    <location>
        <position position="68"/>
    </location>
    <ligand>
        <name>Zn(2+)</name>
        <dbReference type="ChEBI" id="CHEBI:29105"/>
        <label>1</label>
    </ligand>
</feature>
<evidence type="ECO:0000259" key="7">
    <source>
        <dbReference type="Pfam" id="PF12890"/>
    </source>
</evidence>
<proteinExistence type="inferred from homology"/>
<dbReference type="GO" id="GO:0044205">
    <property type="term" value="P:'de novo' UMP biosynthetic process"/>
    <property type="evidence" value="ECO:0007669"/>
    <property type="project" value="UniProtKB-UniRule"/>
</dbReference>
<dbReference type="InterPro" id="IPR050138">
    <property type="entry name" value="DHOase/Allantoinase_Hydrolase"/>
</dbReference>
<gene>
    <name evidence="6" type="primary">pyrC</name>
    <name evidence="8" type="ORF">A2Y85_08485</name>
</gene>
<comment type="caution">
    <text evidence="6">Lacks conserved residue(s) required for the propagation of feature annotation.</text>
</comment>
<dbReference type="PANTHER" id="PTHR43668:SF2">
    <property type="entry name" value="ALLANTOINASE"/>
    <property type="match status" value="1"/>
</dbReference>
<dbReference type="EMBL" id="MEUM01000023">
    <property type="protein sequence ID" value="OGC43376.1"/>
    <property type="molecule type" value="Genomic_DNA"/>
</dbReference>
<dbReference type="UniPathway" id="UPA00070">
    <property type="reaction ID" value="UER00117"/>
</dbReference>
<comment type="pathway">
    <text evidence="6">Pyrimidine metabolism; UMP biosynthesis via de novo pathway; (S)-dihydroorotate from bicarbonate: step 3/3.</text>
</comment>
<name>A0A1F4UEK9_UNCW3</name>
<dbReference type="Gene3D" id="2.30.40.10">
    <property type="entry name" value="Urease, subunit C, domain 1"/>
    <property type="match status" value="1"/>
</dbReference>
<dbReference type="HAMAP" id="MF_00220_B">
    <property type="entry name" value="PyrC_classI_B"/>
    <property type="match status" value="1"/>
</dbReference>
<evidence type="ECO:0000256" key="6">
    <source>
        <dbReference type="HAMAP-Rule" id="MF_00220"/>
    </source>
</evidence>
<evidence type="ECO:0000256" key="5">
    <source>
        <dbReference type="ARBA" id="ARBA00022975"/>
    </source>
</evidence>
<feature type="binding site" evidence="6">
    <location>
        <position position="284"/>
    </location>
    <ligand>
        <name>substrate</name>
    </ligand>
</feature>
<evidence type="ECO:0000256" key="4">
    <source>
        <dbReference type="ARBA" id="ARBA00022801"/>
    </source>
</evidence>
<dbReference type="Proteomes" id="UP000177025">
    <property type="component" value="Unassembled WGS sequence"/>
</dbReference>
<dbReference type="InterPro" id="IPR004722">
    <property type="entry name" value="DHOase"/>
</dbReference>
<keyword evidence="4 6" id="KW-0378">Hydrolase</keyword>
<dbReference type="NCBIfam" id="TIGR00857">
    <property type="entry name" value="pyrC_multi"/>
    <property type="match status" value="1"/>
</dbReference>
<comment type="function">
    <text evidence="1 6">Catalyzes the reversible cyclization of carbamoyl aspartate to dihydroorotate.</text>
</comment>
<keyword evidence="5 6" id="KW-0665">Pyrimidine biosynthesis</keyword>
<dbReference type="EC" id="3.5.2.3" evidence="6"/>
<evidence type="ECO:0000313" key="8">
    <source>
        <dbReference type="EMBL" id="OGC43376.1"/>
    </source>
</evidence>
<dbReference type="PROSITE" id="PS00483">
    <property type="entry name" value="DIHYDROOROTASE_2"/>
    <property type="match status" value="1"/>
</dbReference>
<dbReference type="GO" id="GO:0004151">
    <property type="term" value="F:dihydroorotase activity"/>
    <property type="evidence" value="ECO:0007669"/>
    <property type="project" value="UniProtKB-UniRule"/>
</dbReference>
<dbReference type="GO" id="GO:0006145">
    <property type="term" value="P:purine nucleobase catabolic process"/>
    <property type="evidence" value="ECO:0007669"/>
    <property type="project" value="TreeGrafter"/>
</dbReference>
<dbReference type="Pfam" id="PF12890">
    <property type="entry name" value="DHOase"/>
    <property type="match status" value="1"/>
</dbReference>
<comment type="similarity">
    <text evidence="2 6">Belongs to the metallo-dependent hydrolases superfamily. DHOase family. Class I DHOase subfamily.</text>
</comment>
<evidence type="ECO:0000256" key="3">
    <source>
        <dbReference type="ARBA" id="ARBA00022723"/>
    </source>
</evidence>
<feature type="binding site" evidence="6">
    <location>
        <begin position="68"/>
        <end position="70"/>
    </location>
    <ligand>
        <name>substrate</name>
    </ligand>
</feature>
<feature type="binding site" evidence="6">
    <location>
        <position position="185"/>
    </location>
    <ligand>
        <name>Zn(2+)</name>
        <dbReference type="ChEBI" id="CHEBI:29105"/>
        <label>2</label>
    </ligand>
</feature>
<dbReference type="SUPFAM" id="SSF51338">
    <property type="entry name" value="Composite domain of metallo-dependent hydrolases"/>
    <property type="match status" value="1"/>
</dbReference>
<accession>A0A1F4UEK9</accession>
<dbReference type="AlphaFoldDB" id="A0A1F4UEK9"/>
<feature type="domain" description="Dihydroorotase catalytic" evidence="7">
    <location>
        <begin position="56"/>
        <end position="242"/>
    </location>
</feature>